<reference evidence="3" key="1">
    <citation type="journal article" date="2019" name="Int. J. Syst. Evol. Microbiol.">
        <title>The Global Catalogue of Microorganisms (GCM) 10K type strain sequencing project: providing services to taxonomists for standard genome sequencing and annotation.</title>
        <authorList>
            <consortium name="The Broad Institute Genomics Platform"/>
            <consortium name="The Broad Institute Genome Sequencing Center for Infectious Disease"/>
            <person name="Wu L."/>
            <person name="Ma J."/>
        </authorList>
    </citation>
    <scope>NUCLEOTIDE SEQUENCE [LARGE SCALE GENOMIC DNA]</scope>
    <source>
        <strain evidence="3">KCTC 15012</strain>
    </source>
</reference>
<dbReference type="InterPro" id="IPR045540">
    <property type="entry name" value="YegS/DAGK_C"/>
</dbReference>
<dbReference type="GO" id="GO:0016301">
    <property type="term" value="F:kinase activity"/>
    <property type="evidence" value="ECO:0007669"/>
    <property type="project" value="UniProtKB-KW"/>
</dbReference>
<keyword evidence="3" id="KW-1185">Reference proteome</keyword>
<dbReference type="InterPro" id="IPR001206">
    <property type="entry name" value="Diacylglycerol_kinase_cat_dom"/>
</dbReference>
<keyword evidence="2" id="KW-0808">Transferase</keyword>
<dbReference type="RefSeq" id="WP_377315128.1">
    <property type="nucleotide sequence ID" value="NZ_JBHUIY010000008.1"/>
</dbReference>
<dbReference type="NCBIfam" id="NF040993">
    <property type="entry name" value="MamU"/>
    <property type="match status" value="1"/>
</dbReference>
<dbReference type="Gene3D" id="3.40.50.10330">
    <property type="entry name" value="Probable inorganic polyphosphate/atp-NAD kinase, domain 1"/>
    <property type="match status" value="1"/>
</dbReference>
<dbReference type="Pfam" id="PF00781">
    <property type="entry name" value="DAGK_cat"/>
    <property type="match status" value="1"/>
</dbReference>
<evidence type="ECO:0000313" key="3">
    <source>
        <dbReference type="Proteomes" id="UP001597296"/>
    </source>
</evidence>
<organism evidence="2 3">
    <name type="scientific">Phaeospirillum tilakii</name>
    <dbReference type="NCBI Taxonomy" id="741673"/>
    <lineage>
        <taxon>Bacteria</taxon>
        <taxon>Pseudomonadati</taxon>
        <taxon>Pseudomonadota</taxon>
        <taxon>Alphaproteobacteria</taxon>
        <taxon>Rhodospirillales</taxon>
        <taxon>Rhodospirillaceae</taxon>
        <taxon>Phaeospirillum</taxon>
    </lineage>
</organism>
<dbReference type="InterPro" id="IPR017438">
    <property type="entry name" value="ATP-NAD_kinase_N"/>
</dbReference>
<keyword evidence="2" id="KW-0418">Kinase</keyword>
<comment type="caution">
    <text evidence="2">The sequence shown here is derived from an EMBL/GenBank/DDBJ whole genome shotgun (WGS) entry which is preliminary data.</text>
</comment>
<dbReference type="Gene3D" id="2.60.200.40">
    <property type="match status" value="1"/>
</dbReference>
<feature type="domain" description="DAGKc" evidence="1">
    <location>
        <begin position="3"/>
        <end position="136"/>
    </location>
</feature>
<name>A0ABW5C9F2_9PROT</name>
<dbReference type="InterPro" id="IPR016064">
    <property type="entry name" value="NAD/diacylglycerol_kinase_sf"/>
</dbReference>
<dbReference type="EMBL" id="JBHUIY010000008">
    <property type="protein sequence ID" value="MFD2233351.1"/>
    <property type="molecule type" value="Genomic_DNA"/>
</dbReference>
<evidence type="ECO:0000259" key="1">
    <source>
        <dbReference type="PROSITE" id="PS50146"/>
    </source>
</evidence>
<dbReference type="SMART" id="SM00046">
    <property type="entry name" value="DAGKc"/>
    <property type="match status" value="1"/>
</dbReference>
<proteinExistence type="predicted"/>
<dbReference type="SUPFAM" id="SSF111331">
    <property type="entry name" value="NAD kinase/diacylglycerol kinase-like"/>
    <property type="match status" value="1"/>
</dbReference>
<accession>A0ABW5C9F2</accession>
<gene>
    <name evidence="2" type="primary">mamU</name>
    <name evidence="2" type="ORF">ACFSNB_06005</name>
</gene>
<evidence type="ECO:0000313" key="2">
    <source>
        <dbReference type="EMBL" id="MFD2233351.1"/>
    </source>
</evidence>
<dbReference type="Proteomes" id="UP001597296">
    <property type="component" value="Unassembled WGS sequence"/>
</dbReference>
<sequence>MLSAEMQIALVINRSAGGFRRHRLAATVAAIRAAFEAAGHRVDLWVVGRRELPSCLAAQAGRADLDAVVVGGGDGTILAAVDHGLGRDRPLGILPLGTLNLFARDIGLPLDPVAAAAAVATARPAEIDLAELNGRPFAIWAALGLHPWVVRRRDHLQRRGWRKAPAMALALLRGLLRWAPMTLTLRLDAAAPRTVATPLLVVSNNAWREETPPLSRDSLAGGRLEVLVADCPGRLALLALAVETLCGRWRTSPRLRRFPARELRIDPPARRALVSLDGEVAVLAAPLRLRVRPRALRVLMPAGRNPAGGGRG</sequence>
<dbReference type="PROSITE" id="PS50146">
    <property type="entry name" value="DAGK"/>
    <property type="match status" value="1"/>
</dbReference>
<protein>
    <submittedName>
        <fullName evidence="2">Lipid kinase MamU</fullName>
    </submittedName>
</protein>
<dbReference type="Pfam" id="PF19279">
    <property type="entry name" value="YegS_C"/>
    <property type="match status" value="1"/>
</dbReference>